<name>A0ABZ0S955_9GAMM</name>
<organism evidence="11 12">
    <name type="scientific">Thiorhodovibrio winogradskyi</name>
    <dbReference type="NCBI Taxonomy" id="77007"/>
    <lineage>
        <taxon>Bacteria</taxon>
        <taxon>Pseudomonadati</taxon>
        <taxon>Pseudomonadota</taxon>
        <taxon>Gammaproteobacteria</taxon>
        <taxon>Chromatiales</taxon>
        <taxon>Chromatiaceae</taxon>
        <taxon>Thiorhodovibrio</taxon>
    </lineage>
</organism>
<evidence type="ECO:0000313" key="12">
    <source>
        <dbReference type="Proteomes" id="UP001432180"/>
    </source>
</evidence>
<evidence type="ECO:0000256" key="5">
    <source>
        <dbReference type="ARBA" id="ARBA00018141"/>
    </source>
</evidence>
<comment type="similarity">
    <text evidence="3">Belongs to the PTPS family. QueD subfamily.</text>
</comment>
<proteinExistence type="inferred from homology"/>
<dbReference type="RefSeq" id="WP_328988050.1">
    <property type="nucleotide sequence ID" value="NZ_CP121472.1"/>
</dbReference>
<dbReference type="PANTHER" id="PTHR12589">
    <property type="entry name" value="PYRUVOYL TETRAHYDROBIOPTERIN SYNTHASE"/>
    <property type="match status" value="1"/>
</dbReference>
<dbReference type="InterPro" id="IPR038418">
    <property type="entry name" value="6-PTP_synth/QueD_sf"/>
</dbReference>
<keyword evidence="8 11" id="KW-0456">Lyase</keyword>
<comment type="cofactor">
    <cofactor evidence="1">
        <name>Zn(2+)</name>
        <dbReference type="ChEBI" id="CHEBI:29105"/>
    </cofactor>
</comment>
<dbReference type="SUPFAM" id="SSF55620">
    <property type="entry name" value="Tetrahydrobiopterin biosynthesis enzymes-like"/>
    <property type="match status" value="1"/>
</dbReference>
<dbReference type="Pfam" id="PF01242">
    <property type="entry name" value="PTPS"/>
    <property type="match status" value="1"/>
</dbReference>
<dbReference type="EC" id="4.1.2.50" evidence="4"/>
<keyword evidence="7" id="KW-0862">Zinc</keyword>
<keyword evidence="12" id="KW-1185">Reference proteome</keyword>
<evidence type="ECO:0000256" key="7">
    <source>
        <dbReference type="ARBA" id="ARBA00022833"/>
    </source>
</evidence>
<evidence type="ECO:0000256" key="4">
    <source>
        <dbReference type="ARBA" id="ARBA00012982"/>
    </source>
</evidence>
<accession>A0ABZ0S955</accession>
<gene>
    <name evidence="11" type="primary">queD_2</name>
    <name evidence="11" type="ORF">Thiowin_01939</name>
</gene>
<dbReference type="Gene3D" id="3.30.479.10">
    <property type="entry name" value="6-pyruvoyl tetrahydropterin synthase/QueD"/>
    <property type="match status" value="1"/>
</dbReference>
<keyword evidence="6" id="KW-0479">Metal-binding</keyword>
<evidence type="ECO:0000313" key="11">
    <source>
        <dbReference type="EMBL" id="WPL16957.1"/>
    </source>
</evidence>
<evidence type="ECO:0000256" key="9">
    <source>
        <dbReference type="ARBA" id="ARBA00031449"/>
    </source>
</evidence>
<reference evidence="11 12" key="1">
    <citation type="journal article" date="2023" name="Microorganisms">
        <title>Thiorhodovibrio frisius and Trv. litoralis spp. nov., Two Novel Members from a Clade of Fastidious Purple Sulfur Bacteria That Exhibit Unique Red-Shifted Light-Harvesting Capabilities.</title>
        <authorList>
            <person name="Methner A."/>
            <person name="Kuzyk S.B."/>
            <person name="Petersen J."/>
            <person name="Bauer S."/>
            <person name="Brinkmann H."/>
            <person name="Sichau K."/>
            <person name="Wanner G."/>
            <person name="Wolf J."/>
            <person name="Neumann-Schaal M."/>
            <person name="Henke P."/>
            <person name="Tank M."/>
            <person name="Sproer C."/>
            <person name="Bunk B."/>
            <person name="Overmann J."/>
        </authorList>
    </citation>
    <scope>NUCLEOTIDE SEQUENCE [LARGE SCALE GENOMIC DNA]</scope>
    <source>
        <strain evidence="11 12">DSM 6702</strain>
    </source>
</reference>
<protein>
    <recommendedName>
        <fullName evidence="5">6-carboxy-5,6,7,8-tetrahydropterin synthase</fullName>
        <ecNumber evidence="4">4.1.2.50</ecNumber>
    </recommendedName>
    <alternativeName>
        <fullName evidence="9">Queuosine biosynthesis protein QueD</fullName>
    </alternativeName>
</protein>
<dbReference type="EMBL" id="CP121472">
    <property type="protein sequence ID" value="WPL16957.1"/>
    <property type="molecule type" value="Genomic_DNA"/>
</dbReference>
<dbReference type="InterPro" id="IPR007115">
    <property type="entry name" value="6-PTP_synth/QueD"/>
</dbReference>
<evidence type="ECO:0000256" key="8">
    <source>
        <dbReference type="ARBA" id="ARBA00023239"/>
    </source>
</evidence>
<evidence type="ECO:0000256" key="1">
    <source>
        <dbReference type="ARBA" id="ARBA00001947"/>
    </source>
</evidence>
<evidence type="ECO:0000256" key="3">
    <source>
        <dbReference type="ARBA" id="ARBA00008900"/>
    </source>
</evidence>
<comment type="catalytic activity">
    <reaction evidence="10">
        <text>7,8-dihydroneopterin 3'-triphosphate + H2O = 6-carboxy-5,6,7,8-tetrahydropterin + triphosphate + acetaldehyde + 2 H(+)</text>
        <dbReference type="Rhea" id="RHEA:27966"/>
        <dbReference type="ChEBI" id="CHEBI:15343"/>
        <dbReference type="ChEBI" id="CHEBI:15377"/>
        <dbReference type="ChEBI" id="CHEBI:15378"/>
        <dbReference type="ChEBI" id="CHEBI:18036"/>
        <dbReference type="ChEBI" id="CHEBI:58462"/>
        <dbReference type="ChEBI" id="CHEBI:61032"/>
        <dbReference type="EC" id="4.1.2.50"/>
    </reaction>
</comment>
<evidence type="ECO:0000256" key="6">
    <source>
        <dbReference type="ARBA" id="ARBA00022723"/>
    </source>
</evidence>
<sequence>MYGIRVRDQMMIAHSFEGEVFGPAQRLHGATYVVDLDFRREALDESNLVVDIGLASAALRAVLDELDYRNLDEVPRFAGQNTTTEFLARSIFDAMARRIADGELGAAAAGLTSLRVELAESHRAWGFFEAALPHAT</sequence>
<dbReference type="GO" id="GO:0070497">
    <property type="term" value="F:6-carboxytetrahydropterin synthase activity"/>
    <property type="evidence" value="ECO:0007669"/>
    <property type="project" value="UniProtKB-EC"/>
</dbReference>
<evidence type="ECO:0000256" key="10">
    <source>
        <dbReference type="ARBA" id="ARBA00048807"/>
    </source>
</evidence>
<comment type="pathway">
    <text evidence="2">Purine metabolism; 7-cyano-7-deazaguanine biosynthesis.</text>
</comment>
<dbReference type="PANTHER" id="PTHR12589:SF7">
    <property type="entry name" value="6-PYRUVOYL TETRAHYDROBIOPTERIN SYNTHASE"/>
    <property type="match status" value="1"/>
</dbReference>
<dbReference type="Proteomes" id="UP001432180">
    <property type="component" value="Chromosome"/>
</dbReference>
<evidence type="ECO:0000256" key="2">
    <source>
        <dbReference type="ARBA" id="ARBA00005061"/>
    </source>
</evidence>